<feature type="non-terminal residue" evidence="1">
    <location>
        <position position="236"/>
    </location>
</feature>
<keyword evidence="2" id="KW-1185">Reference proteome</keyword>
<reference evidence="1 2" key="1">
    <citation type="submission" date="2016-09" db="EMBL/GenBank/DDBJ databases">
        <title>The draft genome of Dichanthelium oligosanthes: A C3 panicoid grass species.</title>
        <authorList>
            <person name="Studer A.J."/>
            <person name="Schnable J.C."/>
            <person name="Brutnell T.P."/>
        </authorList>
    </citation>
    <scope>NUCLEOTIDE SEQUENCE [LARGE SCALE GENOMIC DNA]</scope>
    <source>
        <strain evidence="2">cv. Kellogg 1175</strain>
        <tissue evidence="1">Leaf</tissue>
    </source>
</reference>
<organism evidence="1 2">
    <name type="scientific">Dichanthelium oligosanthes</name>
    <dbReference type="NCBI Taxonomy" id="888268"/>
    <lineage>
        <taxon>Eukaryota</taxon>
        <taxon>Viridiplantae</taxon>
        <taxon>Streptophyta</taxon>
        <taxon>Embryophyta</taxon>
        <taxon>Tracheophyta</taxon>
        <taxon>Spermatophyta</taxon>
        <taxon>Magnoliopsida</taxon>
        <taxon>Liliopsida</taxon>
        <taxon>Poales</taxon>
        <taxon>Poaceae</taxon>
        <taxon>PACMAD clade</taxon>
        <taxon>Panicoideae</taxon>
        <taxon>Panicodae</taxon>
        <taxon>Paniceae</taxon>
        <taxon>Dichantheliinae</taxon>
        <taxon>Dichanthelium</taxon>
    </lineage>
</organism>
<dbReference type="OrthoDB" id="10580072at2759"/>
<name>A0A1E5UP17_9POAL</name>
<gene>
    <name evidence="1" type="ORF">BAE44_0024426</name>
</gene>
<comment type="caution">
    <text evidence="1">The sequence shown here is derived from an EMBL/GenBank/DDBJ whole genome shotgun (WGS) entry which is preliminary data.</text>
</comment>
<accession>A0A1E5UP17</accession>
<protein>
    <submittedName>
        <fullName evidence="1">Uncharacterized protein</fullName>
    </submittedName>
</protein>
<dbReference type="AlphaFoldDB" id="A0A1E5UP17"/>
<dbReference type="Proteomes" id="UP000095767">
    <property type="component" value="Unassembled WGS sequence"/>
</dbReference>
<evidence type="ECO:0000313" key="2">
    <source>
        <dbReference type="Proteomes" id="UP000095767"/>
    </source>
</evidence>
<dbReference type="EMBL" id="LWDX02069613">
    <property type="protein sequence ID" value="OEL14555.1"/>
    <property type="molecule type" value="Genomic_DNA"/>
</dbReference>
<dbReference type="STRING" id="888268.A0A1E5UP17"/>
<sequence>MAAMPEEVQDRHGLLDVADPEPFSSSVFLDLPPTPPVTTALSSDANATWQCDPVELSQLSSPRRSPSTIDHDGDMLNLAFLKGMEEGNKFLPANNSLLIDNTSQLKKDAMTKFQASVNVKNRRNQDDLEDEMGRNSKLMVSEPEETGEMVDKIILNGFNSCLRGMKGLRITMDGKVHKNTGKKNGKSGKGEVMGDLYTLLIHCAEAVGTDDRKSATQLLGQIKLEALLAKGRCRSE</sequence>
<proteinExistence type="predicted"/>
<evidence type="ECO:0000313" key="1">
    <source>
        <dbReference type="EMBL" id="OEL14555.1"/>
    </source>
</evidence>